<proteinExistence type="predicted"/>
<dbReference type="InterPro" id="IPR056569">
    <property type="entry name" value="ArlJ-like"/>
</dbReference>
<evidence type="ECO:0000256" key="1">
    <source>
        <dbReference type="SAM" id="Phobius"/>
    </source>
</evidence>
<keyword evidence="1" id="KW-0812">Transmembrane</keyword>
<feature type="transmembrane region" description="Helical" evidence="1">
    <location>
        <begin position="108"/>
        <end position="136"/>
    </location>
</feature>
<feature type="transmembrane region" description="Helical" evidence="1">
    <location>
        <begin position="526"/>
        <end position="543"/>
    </location>
</feature>
<dbReference type="PANTHER" id="PTHR35402:SF1">
    <property type="entry name" value="TYPE II SECRETION SYSTEM PROTEIN GSPF DOMAIN-CONTAINING PROTEIN"/>
    <property type="match status" value="1"/>
</dbReference>
<feature type="transmembrane region" description="Helical" evidence="1">
    <location>
        <begin position="726"/>
        <end position="747"/>
    </location>
</feature>
<keyword evidence="1" id="KW-0472">Membrane</keyword>
<dbReference type="EMBL" id="DTCA01000046">
    <property type="protein sequence ID" value="HGM07036.1"/>
    <property type="molecule type" value="Genomic_DNA"/>
</dbReference>
<feature type="transmembrane region" description="Helical" evidence="1">
    <location>
        <begin position="667"/>
        <end position="688"/>
    </location>
</feature>
<organism evidence="2">
    <name type="scientific">Ignisphaera aggregans</name>
    <dbReference type="NCBI Taxonomy" id="334771"/>
    <lineage>
        <taxon>Archaea</taxon>
        <taxon>Thermoproteota</taxon>
        <taxon>Thermoprotei</taxon>
        <taxon>Desulfurococcales</taxon>
        <taxon>Desulfurococcaceae</taxon>
        <taxon>Ignisphaera</taxon>
    </lineage>
</organism>
<feature type="transmembrane region" description="Helical" evidence="1">
    <location>
        <begin position="437"/>
        <end position="461"/>
    </location>
</feature>
<protein>
    <submittedName>
        <fullName evidence="2">Uncharacterized protein</fullName>
    </submittedName>
</protein>
<evidence type="ECO:0000313" key="2">
    <source>
        <dbReference type="EMBL" id="HGM07036.1"/>
    </source>
</evidence>
<feature type="transmembrane region" description="Helical" evidence="1">
    <location>
        <begin position="156"/>
        <end position="179"/>
    </location>
</feature>
<feature type="transmembrane region" description="Helical" evidence="1">
    <location>
        <begin position="58"/>
        <end position="76"/>
    </location>
</feature>
<dbReference type="PANTHER" id="PTHR35402">
    <property type="entry name" value="INTEGRAL MEMBRANE PROTEIN-RELATED"/>
    <property type="match status" value="1"/>
</dbReference>
<sequence>MRMNSLIFITKNIINRIKYFLRSRIPEKFLIITTYISNTILILLQYLIFKHIGGENNIVIMITDLIVAIQLTLPFYIMDFIPILHYIISISFIVSGIVLGLIDSFPYYYYTLALITIITLVKMEPILTTSPIISMISTRIDRAIRKCRLPRSKEEAIFNVKLSLVYIVGLLISIVLFVVKGYTPSLIVVIYNTAIIIFIMLNISTNPMVKIPKEKYSTTLLFVMRYPLLFRLINKMKMKIHPLTEKAGLLIYEVEYLSKYIASLFIYLIFLPTLITTTYVLVPIEMFLILLPVFIIIPLFLYYAPFINMRSKANKRKQLTEKEYPIFVVYASSMISAGVNLYTVFKELAMGKGKELLKGYTADAKYITSLVEKQGIPEITALERYASTHPSSEVRNFILGYIHQLQLGGKMIQYLEQKVAEALDLLKRRMENFVKQIVMLTELTLIVLVLPTLPIVLGFIIAPNIVYNMLFIQMFILIPAMALIFNSVASAIMPEFRDEYRFTYAPSIIGGIVGLFIGFLMIHQKLIVSIAVIIIGIAIGYYIEYSRQRKVFAEIEKMLPQFFRDLAELRNTMPVTEALRRMSNMNYPKQFTKILKAAVALRDQGLRFSEQPWLSRSWFWKFTQFIVGKIEEYGGGTPQIFRQLMIFFSEHGNIMYSAKSNLKIYEFVIYAIPVIFGIVMYTTLRIFVSMSEITTPLSSQEISEVITSLGAQFPQFMKLLMGIDPIVLLICDGIILEMSLLLGLFSGKVTSGTIKDTKTLIIALIIAVLTILFIPDLIVSVIRGSF</sequence>
<feature type="transmembrane region" description="Helical" evidence="1">
    <location>
        <begin position="83"/>
        <end position="102"/>
    </location>
</feature>
<feature type="transmembrane region" description="Helical" evidence="1">
    <location>
        <begin position="260"/>
        <end position="282"/>
    </location>
</feature>
<feature type="transmembrane region" description="Helical" evidence="1">
    <location>
        <begin position="501"/>
        <end position="520"/>
    </location>
</feature>
<dbReference type="AlphaFoldDB" id="A0A7C4H4E1"/>
<comment type="caution">
    <text evidence="2">The sequence shown here is derived from an EMBL/GenBank/DDBJ whole genome shotgun (WGS) entry which is preliminary data.</text>
</comment>
<feature type="transmembrane region" description="Helical" evidence="1">
    <location>
        <begin position="287"/>
        <end position="304"/>
    </location>
</feature>
<feature type="transmembrane region" description="Helical" evidence="1">
    <location>
        <begin position="185"/>
        <end position="204"/>
    </location>
</feature>
<feature type="transmembrane region" description="Helical" evidence="1">
    <location>
        <begin position="759"/>
        <end position="782"/>
    </location>
</feature>
<feature type="transmembrane region" description="Helical" evidence="1">
    <location>
        <begin position="29"/>
        <end position="52"/>
    </location>
</feature>
<accession>A0A7C4H4E1</accession>
<keyword evidence="1" id="KW-1133">Transmembrane helix</keyword>
<name>A0A7C4H4E1_9CREN</name>
<reference evidence="2" key="1">
    <citation type="journal article" date="2020" name="mSystems">
        <title>Genome- and Community-Level Interaction Insights into Carbon Utilization and Element Cycling Functions of Hydrothermarchaeota in Hydrothermal Sediment.</title>
        <authorList>
            <person name="Zhou Z."/>
            <person name="Liu Y."/>
            <person name="Xu W."/>
            <person name="Pan J."/>
            <person name="Luo Z.H."/>
            <person name="Li M."/>
        </authorList>
    </citation>
    <scope>NUCLEOTIDE SEQUENCE [LARGE SCALE GENOMIC DNA]</scope>
    <source>
        <strain evidence="2">SpSt-658</strain>
    </source>
</reference>
<gene>
    <name evidence="2" type="ORF">ENU31_01310</name>
</gene>
<feature type="transmembrane region" description="Helical" evidence="1">
    <location>
        <begin position="467"/>
        <end position="489"/>
    </location>
</feature>